<dbReference type="InterPro" id="IPR011990">
    <property type="entry name" value="TPR-like_helical_dom_sf"/>
</dbReference>
<reference evidence="2" key="2">
    <citation type="submission" date="2020-09" db="EMBL/GenBank/DDBJ databases">
        <authorList>
            <person name="Sun Q."/>
            <person name="Zhou Y."/>
        </authorList>
    </citation>
    <scope>NUCLEOTIDE SEQUENCE</scope>
    <source>
        <strain evidence="2">CGMCC 1.16134</strain>
    </source>
</reference>
<dbReference type="Gene3D" id="1.25.40.10">
    <property type="entry name" value="Tetratricopeptide repeat domain"/>
    <property type="match status" value="1"/>
</dbReference>
<feature type="coiled-coil region" evidence="1">
    <location>
        <begin position="389"/>
        <end position="416"/>
    </location>
</feature>
<sequence length="636" mass="74701">MEPVLLARLAAKFSTYALPRIKNSKVYRDIQAKWIKDNYAVEVKMMFKAAIADAKSLFDLPDELMNDLLEDTVNHNEVFRWIIEGVTLESFEEEKLNLLPYIEKYPRYEDMQKAFFLTILNKIHEFQETKWKPEFLQILSKINSFKVDIKQDLSIIKSSQNQVLDKLDEHKTLLNHFFEPVSYDDLNELIKSGEVKTARERAHERLNGKKLLTTNDIMELNAVIGSCYIINGQERESIPYLQIATANCVNEPRKYRMLSLISLFQEHYEDALRYANLAIEKEGYSQSNVEKLINIYMKQGKYNLALELLDKYPAFDLKELHAYILINNKQFEPALSLTQTMLETDPISLTWLLIKIEIMTLNLEYQISIGNVVPTEELYHTIMPIIKQLENTRTQNDRIEERLNEMKAAIAFRNKRFTEAKLTFEWLYYHKKENKEFYYNNFLYCCLCDADWNKAIQLLQERVISNDSNINDIITLASVYADSGEPLLAKQLLEDNFTHLDLDKESLSSLKFYFVYIESLSLTLNNTRIEALIKKFEDKQYVENGIHALKAYYATLLHDWENAIMHWEACIDSLSGELFSEAAMKLSQAYMNRGSKYDYQQMTTLIEKISHWRQHESLINRYARGLYELGPVRKPI</sequence>
<dbReference type="EMBL" id="BMKR01000094">
    <property type="protein sequence ID" value="GGG15484.1"/>
    <property type="molecule type" value="Genomic_DNA"/>
</dbReference>
<comment type="caution">
    <text evidence="2">The sequence shown here is derived from an EMBL/GenBank/DDBJ whole genome shotgun (WGS) entry which is preliminary data.</text>
</comment>
<dbReference type="Proteomes" id="UP000637643">
    <property type="component" value="Unassembled WGS sequence"/>
</dbReference>
<reference evidence="2" key="1">
    <citation type="journal article" date="2014" name="Int. J. Syst. Evol. Microbiol.">
        <title>Complete genome sequence of Corynebacterium casei LMG S-19264T (=DSM 44701T), isolated from a smear-ripened cheese.</title>
        <authorList>
            <consortium name="US DOE Joint Genome Institute (JGI-PGF)"/>
            <person name="Walter F."/>
            <person name="Albersmeier A."/>
            <person name="Kalinowski J."/>
            <person name="Ruckert C."/>
        </authorList>
    </citation>
    <scope>NUCLEOTIDE SEQUENCE</scope>
    <source>
        <strain evidence="2">CGMCC 1.16134</strain>
    </source>
</reference>
<evidence type="ECO:0000256" key="1">
    <source>
        <dbReference type="SAM" id="Coils"/>
    </source>
</evidence>
<accession>A0A917FZN7</accession>
<keyword evidence="3" id="KW-1185">Reference proteome</keyword>
<dbReference type="RefSeq" id="WP_189032889.1">
    <property type="nucleotide sequence ID" value="NZ_BMKR01000094.1"/>
</dbReference>
<name>A0A917FZN7_9BACL</name>
<protein>
    <recommendedName>
        <fullName evidence="4">Tetratricopeptide repeat protein</fullName>
    </recommendedName>
</protein>
<evidence type="ECO:0000313" key="2">
    <source>
        <dbReference type="EMBL" id="GGG15484.1"/>
    </source>
</evidence>
<keyword evidence="1" id="KW-0175">Coiled coil</keyword>
<evidence type="ECO:0008006" key="4">
    <source>
        <dbReference type="Google" id="ProtNLM"/>
    </source>
</evidence>
<evidence type="ECO:0000313" key="3">
    <source>
        <dbReference type="Proteomes" id="UP000637643"/>
    </source>
</evidence>
<dbReference type="SUPFAM" id="SSF48452">
    <property type="entry name" value="TPR-like"/>
    <property type="match status" value="1"/>
</dbReference>
<organism evidence="2 3">
    <name type="scientific">Paenibacillus albidus</name>
    <dbReference type="NCBI Taxonomy" id="2041023"/>
    <lineage>
        <taxon>Bacteria</taxon>
        <taxon>Bacillati</taxon>
        <taxon>Bacillota</taxon>
        <taxon>Bacilli</taxon>
        <taxon>Bacillales</taxon>
        <taxon>Paenibacillaceae</taxon>
        <taxon>Paenibacillus</taxon>
    </lineage>
</organism>
<proteinExistence type="predicted"/>
<dbReference type="AlphaFoldDB" id="A0A917FZN7"/>
<gene>
    <name evidence="2" type="ORF">GCM10010912_69930</name>
</gene>